<keyword evidence="4 6" id="KW-1133">Transmembrane helix</keyword>
<comment type="subcellular location">
    <subcellularLocation>
        <location evidence="1">Membrane</location>
        <topology evidence="1">Multi-pass membrane protein</topology>
    </subcellularLocation>
</comment>
<feature type="transmembrane region" description="Helical" evidence="6">
    <location>
        <begin position="403"/>
        <end position="423"/>
    </location>
</feature>
<comment type="similarity">
    <text evidence="2">Belongs to the 4-toluene sulfonate uptake permease (TSUP) (TC 2.A.102) family.</text>
</comment>
<evidence type="ECO:0000256" key="4">
    <source>
        <dbReference type="ARBA" id="ARBA00022989"/>
    </source>
</evidence>
<evidence type="ECO:0000256" key="6">
    <source>
        <dbReference type="SAM" id="Phobius"/>
    </source>
</evidence>
<feature type="transmembrane region" description="Helical" evidence="6">
    <location>
        <begin position="73"/>
        <end position="103"/>
    </location>
</feature>
<dbReference type="ExpressionAtlas" id="A0A3L6DXQ5">
    <property type="expression patterns" value="baseline and differential"/>
</dbReference>
<feature type="transmembrane region" description="Helical" evidence="6">
    <location>
        <begin position="461"/>
        <end position="482"/>
    </location>
</feature>
<dbReference type="InterPro" id="IPR002781">
    <property type="entry name" value="TM_pro_TauE-like"/>
</dbReference>
<evidence type="ECO:0000313" key="8">
    <source>
        <dbReference type="Proteomes" id="UP000251960"/>
    </source>
</evidence>
<sequence>MGRKYYCHAVAALAVVFAAAVVVAADRRLSLVVGAAVAPEEVSLLRKVANLMWNGDGNSYQHVWPPMEFGWQIVLGSLIGFFGAAFGSVGGVGGGGIFVPMLTLIIGFDPKSSTAISKCMIMGASVSTVYYNLKLKHPTLDMPVIDYDLAVLMQPMLMLGISIGVIFNVIFPDWLVTVLLIILFLGTSTKAFLKGIETWKKETVIQRVIFCDFLVSFEAAKLLEQTAGKRERNICAHLSQILNLFLTFFNRSGEEAEYAALPTGPDVAANKKALTSDEAPSLIKNIHWKKVGLLSFVWVAFLVLQVTKNYTATCSPWYWVLNLLQVPVSVGVTLYEGFGLMSGKRVLSSKGSGQTTMKFHQVVVYGLFGIAAGLVGGLLGLGGGFIMGPLFLELGIPPQVSSATATFAMMFSSSMSVVEYYLLNRFPVPYAVYFIVVAFVAAIIGQHVVRKLINWLGRASLIIFILAFMIFVSAVSLGGVGVSNMVHKIERHEYMGFEDLCKYDA</sequence>
<feature type="transmembrane region" description="Helical" evidence="6">
    <location>
        <begin position="430"/>
        <end position="449"/>
    </location>
</feature>
<protein>
    <submittedName>
        <fullName evidence="7">Sulfite exporter TauE/SafE family protein 3</fullName>
    </submittedName>
</protein>
<dbReference type="PANTHER" id="PTHR14255">
    <property type="entry name" value="CEREBLON"/>
    <property type="match status" value="1"/>
</dbReference>
<reference evidence="7 8" key="1">
    <citation type="journal article" date="2018" name="Nat. Genet.">
        <title>Extensive intraspecific gene order and gene structural variations between Mo17 and other maize genomes.</title>
        <authorList>
            <person name="Sun S."/>
            <person name="Zhou Y."/>
            <person name="Chen J."/>
            <person name="Shi J."/>
            <person name="Zhao H."/>
            <person name="Zhao H."/>
            <person name="Song W."/>
            <person name="Zhang M."/>
            <person name="Cui Y."/>
            <person name="Dong X."/>
            <person name="Liu H."/>
            <person name="Ma X."/>
            <person name="Jiao Y."/>
            <person name="Wang B."/>
            <person name="Wei X."/>
            <person name="Stein J.C."/>
            <person name="Glaubitz J.C."/>
            <person name="Lu F."/>
            <person name="Yu G."/>
            <person name="Liang C."/>
            <person name="Fengler K."/>
            <person name="Li B."/>
            <person name="Rafalski A."/>
            <person name="Schnable P.S."/>
            <person name="Ware D.H."/>
            <person name="Buckler E.S."/>
            <person name="Lai J."/>
        </authorList>
    </citation>
    <scope>NUCLEOTIDE SEQUENCE [LARGE SCALE GENOMIC DNA]</scope>
    <source>
        <strain evidence="8">cv. Missouri 17</strain>
        <tissue evidence="7">Seedling</tissue>
    </source>
</reference>
<keyword evidence="5 6" id="KW-0472">Membrane</keyword>
<feature type="transmembrane region" description="Helical" evidence="6">
    <location>
        <begin position="291"/>
        <end position="311"/>
    </location>
</feature>
<comment type="caution">
    <text evidence="7">The sequence shown here is derived from an EMBL/GenBank/DDBJ whole genome shotgun (WGS) entry which is preliminary data.</text>
</comment>
<dbReference type="Pfam" id="PF01925">
    <property type="entry name" value="TauE"/>
    <property type="match status" value="2"/>
</dbReference>
<accession>A0A3L6DXQ5</accession>
<evidence type="ECO:0000256" key="5">
    <source>
        <dbReference type="ARBA" id="ARBA00023136"/>
    </source>
</evidence>
<feature type="transmembrane region" description="Helical" evidence="6">
    <location>
        <begin position="157"/>
        <end position="185"/>
    </location>
</feature>
<dbReference type="AlphaFoldDB" id="A0A3L6DXQ5"/>
<keyword evidence="3 6" id="KW-0812">Transmembrane</keyword>
<proteinExistence type="inferred from homology"/>
<evidence type="ECO:0000256" key="2">
    <source>
        <dbReference type="ARBA" id="ARBA00009142"/>
    </source>
</evidence>
<evidence type="ECO:0000256" key="3">
    <source>
        <dbReference type="ARBA" id="ARBA00022692"/>
    </source>
</evidence>
<dbReference type="Proteomes" id="UP000251960">
    <property type="component" value="Chromosome 7"/>
</dbReference>
<dbReference type="GO" id="GO:0016020">
    <property type="term" value="C:membrane"/>
    <property type="evidence" value="ECO:0007669"/>
    <property type="project" value="UniProtKB-SubCell"/>
</dbReference>
<feature type="transmembrane region" description="Helical" evidence="6">
    <location>
        <begin position="362"/>
        <end position="391"/>
    </location>
</feature>
<evidence type="ECO:0000256" key="1">
    <source>
        <dbReference type="ARBA" id="ARBA00004141"/>
    </source>
</evidence>
<dbReference type="PANTHER" id="PTHR14255:SF1">
    <property type="entry name" value="SULFITE EXPORTER TAUE_SAFE FAMILY PROTEIN 3"/>
    <property type="match status" value="1"/>
</dbReference>
<feature type="transmembrane region" description="Helical" evidence="6">
    <location>
        <begin position="317"/>
        <end position="341"/>
    </location>
</feature>
<organism evidence="7 8">
    <name type="scientific">Zea mays</name>
    <name type="common">Maize</name>
    <dbReference type="NCBI Taxonomy" id="4577"/>
    <lineage>
        <taxon>Eukaryota</taxon>
        <taxon>Viridiplantae</taxon>
        <taxon>Streptophyta</taxon>
        <taxon>Embryophyta</taxon>
        <taxon>Tracheophyta</taxon>
        <taxon>Spermatophyta</taxon>
        <taxon>Magnoliopsida</taxon>
        <taxon>Liliopsida</taxon>
        <taxon>Poales</taxon>
        <taxon>Poaceae</taxon>
        <taxon>PACMAD clade</taxon>
        <taxon>Panicoideae</taxon>
        <taxon>Andropogonodae</taxon>
        <taxon>Andropogoneae</taxon>
        <taxon>Tripsacinae</taxon>
        <taxon>Zea</taxon>
    </lineage>
</organism>
<gene>
    <name evidence="7" type="primary">At2g25737_0</name>
    <name evidence="7" type="ORF">Zm00014a_020936</name>
</gene>
<dbReference type="EMBL" id="NCVQ01000008">
    <property type="protein sequence ID" value="PWZ13335.1"/>
    <property type="molecule type" value="Genomic_DNA"/>
</dbReference>
<evidence type="ECO:0000313" key="7">
    <source>
        <dbReference type="EMBL" id="PWZ13335.1"/>
    </source>
</evidence>
<name>A0A3L6DXQ5_MAIZE</name>